<dbReference type="SUPFAM" id="SSF141868">
    <property type="entry name" value="EAL domain-like"/>
    <property type="match status" value="1"/>
</dbReference>
<evidence type="ECO:0000259" key="2">
    <source>
        <dbReference type="PROSITE" id="PS50883"/>
    </source>
</evidence>
<keyword evidence="1" id="KW-1133">Transmembrane helix</keyword>
<dbReference type="Gene3D" id="3.30.70.270">
    <property type="match status" value="1"/>
</dbReference>
<organism evidence="4 5">
    <name type="scientific">Salininema proteolyticum</name>
    <dbReference type="NCBI Taxonomy" id="1607685"/>
    <lineage>
        <taxon>Bacteria</taxon>
        <taxon>Bacillati</taxon>
        <taxon>Actinomycetota</taxon>
        <taxon>Actinomycetes</taxon>
        <taxon>Glycomycetales</taxon>
        <taxon>Glycomycetaceae</taxon>
        <taxon>Salininema</taxon>
    </lineage>
</organism>
<feature type="transmembrane region" description="Helical" evidence="1">
    <location>
        <begin position="22"/>
        <end position="43"/>
    </location>
</feature>
<dbReference type="SMART" id="SM00065">
    <property type="entry name" value="GAF"/>
    <property type="match status" value="1"/>
</dbReference>
<evidence type="ECO:0000256" key="1">
    <source>
        <dbReference type="SAM" id="Phobius"/>
    </source>
</evidence>
<dbReference type="SUPFAM" id="SSF55781">
    <property type="entry name" value="GAF domain-like"/>
    <property type="match status" value="1"/>
</dbReference>
<dbReference type="CDD" id="cd01948">
    <property type="entry name" value="EAL"/>
    <property type="match status" value="1"/>
</dbReference>
<dbReference type="InterPro" id="IPR043128">
    <property type="entry name" value="Rev_trsase/Diguanyl_cyclase"/>
</dbReference>
<feature type="transmembrane region" description="Helical" evidence="1">
    <location>
        <begin position="217"/>
        <end position="236"/>
    </location>
</feature>
<sequence length="841" mass="91539">MTSTATASDRKPDLGPGSTRMVQAWLLILLYYALAAAALAYFAPSGEVDSYLPPVFLALFLTTQTIVVRLQLRHQSLSFTFSDIALVLALFYLPPFWVLAVKLIAVVLWQSYRYMRHEVPLFKPAANLAAACTGVTTATVLAQVLGLGPASDPRTWLVLMIAVLGGTLATWVPFVTLVPVAQGWAMARPVINRLPVGLVVSLLGGSGGIIALGLLDISAWAALPIAVVGVIFGYLSRHYARIRKARAVLDDLNSFTRIASGAVRSQRLLDAVLVQLREIMQTEYAVLWIPQEGRYPEVRLVATADGKGLSDTDPIDRAIERAVIDQDRAIEIGPYAGGSEERANLKSGGVDGVIAVPLRSGPQTYGILAVANKIGGDLSRFNDDDVRLMETIAAHVSVAVDNSRLIDQLSYDAYHDPLTGLPNRRRVTDAIAESISVNVSDEVVAVMLFDVDNMHEVNDALGHDAGDKLLKEFAGRLEKAAPDSAFIGRVDSDEFIVQLRVSSTRQAGEVAQELHDAIAAVPFNHHGVLIDISAAVGVVTHPDFASTAEEMLQRANTAVRQAKESGNHVTVYHTGLESQSLRRVGLAADLRRAIDAEALEVYYQPKIDLSTGGVMGAEALVRWSHSTYGFVSPEEFVAIAAQTGQLGRLTEWVLREAMKKAAEWGDETGPLSMAVNLSPRTLADLNFPDRVGHILNDNGIPTDRLIFEITEDDMVADGPRLTPVLQRLHEAGVQLAVDDFGTGYSSLSYLRRLPVNEVKIDLRFVQGMNTDPDDRAIVKAIIDLATHFGMRVVAEGVETAEVMEELKELECDYGQGYYFSRPLPADRFARWLDLHRHSGSS</sequence>
<reference evidence="5" key="1">
    <citation type="journal article" date="2019" name="Int. J. Syst. Evol. Microbiol.">
        <title>The Global Catalogue of Microorganisms (GCM) 10K type strain sequencing project: providing services to taxonomists for standard genome sequencing and annotation.</title>
        <authorList>
            <consortium name="The Broad Institute Genomics Platform"/>
            <consortium name="The Broad Institute Genome Sequencing Center for Infectious Disease"/>
            <person name="Wu L."/>
            <person name="Ma J."/>
        </authorList>
    </citation>
    <scope>NUCLEOTIDE SEQUENCE [LARGE SCALE GENOMIC DNA]</scope>
    <source>
        <strain evidence="5">IBRC-M 10908</strain>
    </source>
</reference>
<dbReference type="InterPro" id="IPR001633">
    <property type="entry name" value="EAL_dom"/>
</dbReference>
<dbReference type="PANTHER" id="PTHR33121:SF19">
    <property type="entry name" value="CYCLIC DI-GMP PHOSPHODIESTERASE PA2567"/>
    <property type="match status" value="1"/>
</dbReference>
<dbReference type="InterPro" id="IPR000160">
    <property type="entry name" value="GGDEF_dom"/>
</dbReference>
<dbReference type="NCBIfam" id="TIGR00254">
    <property type="entry name" value="GGDEF"/>
    <property type="match status" value="1"/>
</dbReference>
<dbReference type="Pfam" id="PF00990">
    <property type="entry name" value="GGDEF"/>
    <property type="match status" value="1"/>
</dbReference>
<dbReference type="SUPFAM" id="SSF55073">
    <property type="entry name" value="Nucleotide cyclase"/>
    <property type="match status" value="1"/>
</dbReference>
<dbReference type="Gene3D" id="3.20.20.450">
    <property type="entry name" value="EAL domain"/>
    <property type="match status" value="1"/>
</dbReference>
<dbReference type="PANTHER" id="PTHR33121">
    <property type="entry name" value="CYCLIC DI-GMP PHOSPHODIESTERASE PDEF"/>
    <property type="match status" value="1"/>
</dbReference>
<feature type="domain" description="GGDEF" evidence="3">
    <location>
        <begin position="442"/>
        <end position="574"/>
    </location>
</feature>
<feature type="transmembrane region" description="Helical" evidence="1">
    <location>
        <begin position="121"/>
        <end position="144"/>
    </location>
</feature>
<dbReference type="Gene3D" id="3.30.450.40">
    <property type="match status" value="1"/>
</dbReference>
<dbReference type="InterPro" id="IPR035919">
    <property type="entry name" value="EAL_sf"/>
</dbReference>
<feature type="transmembrane region" description="Helical" evidence="1">
    <location>
        <begin position="190"/>
        <end position="211"/>
    </location>
</feature>
<dbReference type="Pfam" id="PF00563">
    <property type="entry name" value="EAL"/>
    <property type="match status" value="1"/>
</dbReference>
<dbReference type="Pfam" id="PF01590">
    <property type="entry name" value="GAF"/>
    <property type="match status" value="1"/>
</dbReference>
<dbReference type="InterPro" id="IPR003018">
    <property type="entry name" value="GAF"/>
</dbReference>
<accession>A0ABV8U2V3</accession>
<dbReference type="Proteomes" id="UP001595823">
    <property type="component" value="Unassembled WGS sequence"/>
</dbReference>
<dbReference type="CDD" id="cd01949">
    <property type="entry name" value="GGDEF"/>
    <property type="match status" value="1"/>
</dbReference>
<dbReference type="PROSITE" id="PS50887">
    <property type="entry name" value="GGDEF"/>
    <property type="match status" value="1"/>
</dbReference>
<evidence type="ECO:0000313" key="4">
    <source>
        <dbReference type="EMBL" id="MFC4337332.1"/>
    </source>
</evidence>
<evidence type="ECO:0000259" key="3">
    <source>
        <dbReference type="PROSITE" id="PS50887"/>
    </source>
</evidence>
<gene>
    <name evidence="4" type="ORF">ACFPET_19205</name>
</gene>
<protein>
    <submittedName>
        <fullName evidence="4">Bifunctional diguanylate cyclase/phosphodiesterase</fullName>
    </submittedName>
</protein>
<feature type="domain" description="EAL" evidence="2">
    <location>
        <begin position="583"/>
        <end position="836"/>
    </location>
</feature>
<keyword evidence="1" id="KW-0472">Membrane</keyword>
<dbReference type="EMBL" id="JBHSDK010000028">
    <property type="protein sequence ID" value="MFC4337332.1"/>
    <property type="molecule type" value="Genomic_DNA"/>
</dbReference>
<dbReference type="SMART" id="SM00267">
    <property type="entry name" value="GGDEF"/>
    <property type="match status" value="1"/>
</dbReference>
<dbReference type="PROSITE" id="PS50883">
    <property type="entry name" value="EAL"/>
    <property type="match status" value="1"/>
</dbReference>
<keyword evidence="5" id="KW-1185">Reference proteome</keyword>
<dbReference type="SMART" id="SM00052">
    <property type="entry name" value="EAL"/>
    <property type="match status" value="1"/>
</dbReference>
<dbReference type="InterPro" id="IPR029016">
    <property type="entry name" value="GAF-like_dom_sf"/>
</dbReference>
<feature type="transmembrane region" description="Helical" evidence="1">
    <location>
        <begin position="156"/>
        <end position="178"/>
    </location>
</feature>
<name>A0ABV8U2V3_9ACTN</name>
<comment type="caution">
    <text evidence="4">The sequence shown here is derived from an EMBL/GenBank/DDBJ whole genome shotgun (WGS) entry which is preliminary data.</text>
</comment>
<keyword evidence="1" id="KW-0812">Transmembrane</keyword>
<dbReference type="InterPro" id="IPR029787">
    <property type="entry name" value="Nucleotide_cyclase"/>
</dbReference>
<evidence type="ECO:0000313" key="5">
    <source>
        <dbReference type="Proteomes" id="UP001595823"/>
    </source>
</evidence>
<dbReference type="InterPro" id="IPR050706">
    <property type="entry name" value="Cyclic-di-GMP_PDE-like"/>
</dbReference>
<proteinExistence type="predicted"/>
<feature type="transmembrane region" description="Helical" evidence="1">
    <location>
        <begin position="84"/>
        <end position="109"/>
    </location>
</feature>
<dbReference type="RefSeq" id="WP_380624206.1">
    <property type="nucleotide sequence ID" value="NZ_JBHSDK010000028.1"/>
</dbReference>